<keyword evidence="1 3" id="KW-0378">Hydrolase</keyword>
<sequence>MFFATASSLVVADAAWAAFQPAESSTARRPPSGKQVLAYGNEELQTLDYWPGTRAGTPLVVFVHGGGWKRGDKSMMEGSAKLTDWQAKGYAVASLNYRLVPDATVEQQAEDVASALAYLKGRAAQLGFDSYRIALVGHSAGAHLVALVGTDPQYLRRAGLDMDAVRGIVPLDGAAYYVPDQMEENALLLGATYKQAFGTDPKRQVALSPTAHTTAPNAPAFLILHVQRKGGIAQSQGLGDALRKAGTPVTVQGFPGRGLRGHAEINRKLGEADYPATPVVDAFLAKVFS</sequence>
<dbReference type="InterPro" id="IPR049492">
    <property type="entry name" value="BD-FAE-like_dom"/>
</dbReference>
<proteinExistence type="predicted"/>
<reference evidence="3 4" key="1">
    <citation type="submission" date="2019-12" db="EMBL/GenBank/DDBJ databases">
        <title>Genomic-based taxomic classification of the family Erythrobacteraceae.</title>
        <authorList>
            <person name="Xu L."/>
        </authorList>
    </citation>
    <scope>NUCLEOTIDE SEQUENCE [LARGE SCALE GENOMIC DNA]</scope>
    <source>
        <strain evidence="3 4">MCCC 1K01500</strain>
    </source>
</reference>
<dbReference type="Pfam" id="PF20434">
    <property type="entry name" value="BD-FAE"/>
    <property type="match status" value="1"/>
</dbReference>
<dbReference type="PANTHER" id="PTHR48081:SF33">
    <property type="entry name" value="KYNURENINE FORMAMIDASE"/>
    <property type="match status" value="1"/>
</dbReference>
<dbReference type="AlphaFoldDB" id="A0A6I4SX44"/>
<keyword evidence="4" id="KW-1185">Reference proteome</keyword>
<name>A0A6I4SX44_9SPHN</name>
<accession>A0A6I4SX44</accession>
<dbReference type="InterPro" id="IPR050300">
    <property type="entry name" value="GDXG_lipolytic_enzyme"/>
</dbReference>
<evidence type="ECO:0000259" key="2">
    <source>
        <dbReference type="Pfam" id="PF20434"/>
    </source>
</evidence>
<dbReference type="PANTHER" id="PTHR48081">
    <property type="entry name" value="AB HYDROLASE SUPERFAMILY PROTEIN C4A8.06C"/>
    <property type="match status" value="1"/>
</dbReference>
<dbReference type="Gene3D" id="3.40.50.1820">
    <property type="entry name" value="alpha/beta hydrolase"/>
    <property type="match status" value="1"/>
</dbReference>
<evidence type="ECO:0000256" key="1">
    <source>
        <dbReference type="ARBA" id="ARBA00022801"/>
    </source>
</evidence>
<evidence type="ECO:0000313" key="4">
    <source>
        <dbReference type="Proteomes" id="UP000433652"/>
    </source>
</evidence>
<dbReference type="SUPFAM" id="SSF53474">
    <property type="entry name" value="alpha/beta-Hydrolases"/>
    <property type="match status" value="1"/>
</dbReference>
<dbReference type="OrthoDB" id="9771666at2"/>
<comment type="caution">
    <text evidence="3">The sequence shown here is derived from an EMBL/GenBank/DDBJ whole genome shotgun (WGS) entry which is preliminary data.</text>
</comment>
<evidence type="ECO:0000313" key="3">
    <source>
        <dbReference type="EMBL" id="MXO59406.1"/>
    </source>
</evidence>
<organism evidence="3 4">
    <name type="scientific">Croceibacterium salegens</name>
    <dbReference type="NCBI Taxonomy" id="1737568"/>
    <lineage>
        <taxon>Bacteria</taxon>
        <taxon>Pseudomonadati</taxon>
        <taxon>Pseudomonadota</taxon>
        <taxon>Alphaproteobacteria</taxon>
        <taxon>Sphingomonadales</taxon>
        <taxon>Erythrobacteraceae</taxon>
        <taxon>Croceibacterium</taxon>
    </lineage>
</organism>
<dbReference type="Proteomes" id="UP000433652">
    <property type="component" value="Unassembled WGS sequence"/>
</dbReference>
<dbReference type="GO" id="GO:0016787">
    <property type="term" value="F:hydrolase activity"/>
    <property type="evidence" value="ECO:0007669"/>
    <property type="project" value="UniProtKB-KW"/>
</dbReference>
<dbReference type="InterPro" id="IPR029058">
    <property type="entry name" value="AB_hydrolase_fold"/>
</dbReference>
<protein>
    <submittedName>
        <fullName evidence="3">Alpha/beta hydrolase fold domain-containing protein</fullName>
    </submittedName>
</protein>
<feature type="domain" description="BD-FAE-like" evidence="2">
    <location>
        <begin position="53"/>
        <end position="153"/>
    </location>
</feature>
<gene>
    <name evidence="3" type="ORF">GRI89_07615</name>
</gene>
<dbReference type="EMBL" id="WTYM01000033">
    <property type="protein sequence ID" value="MXO59406.1"/>
    <property type="molecule type" value="Genomic_DNA"/>
</dbReference>